<dbReference type="AlphaFoldDB" id="A0A9Q8WEX7"/>
<dbReference type="KEGG" id="clup:CLUP02_05770"/>
<sequence>MFRAALDRFGICTAIFTLVEDLISLQGKWPQWIRPLKTRWFSRLLRPLMNLPDPAYFNRVDGLVVKFSVAIQQRRGAGGSIPPRRMSFWILSGRPPPLSIFCLVKEQLITQLRADFGPFFCRIFK</sequence>
<keyword evidence="2" id="KW-1185">Reference proteome</keyword>
<accession>A0A9Q8WEX7</accession>
<evidence type="ECO:0000313" key="1">
    <source>
        <dbReference type="EMBL" id="UQC80287.1"/>
    </source>
</evidence>
<proteinExistence type="predicted"/>
<organism evidence="1 2">
    <name type="scientific">Colletotrichum lupini</name>
    <dbReference type="NCBI Taxonomy" id="145971"/>
    <lineage>
        <taxon>Eukaryota</taxon>
        <taxon>Fungi</taxon>
        <taxon>Dikarya</taxon>
        <taxon>Ascomycota</taxon>
        <taxon>Pezizomycotina</taxon>
        <taxon>Sordariomycetes</taxon>
        <taxon>Hypocreomycetidae</taxon>
        <taxon>Glomerellales</taxon>
        <taxon>Glomerellaceae</taxon>
        <taxon>Colletotrichum</taxon>
        <taxon>Colletotrichum acutatum species complex</taxon>
    </lineage>
</organism>
<evidence type="ECO:0000313" key="2">
    <source>
        <dbReference type="Proteomes" id="UP000830671"/>
    </source>
</evidence>
<dbReference type="RefSeq" id="XP_049141918.1">
    <property type="nucleotide sequence ID" value="XM_049284775.1"/>
</dbReference>
<dbReference type="EMBL" id="CP019475">
    <property type="protein sequence ID" value="UQC80287.1"/>
    <property type="molecule type" value="Genomic_DNA"/>
</dbReference>
<dbReference type="Proteomes" id="UP000830671">
    <property type="component" value="Chromosome 3"/>
</dbReference>
<name>A0A9Q8WEX7_9PEZI</name>
<protein>
    <submittedName>
        <fullName evidence="1">Uncharacterized protein</fullName>
    </submittedName>
</protein>
<dbReference type="GeneID" id="73339785"/>
<reference evidence="1" key="1">
    <citation type="journal article" date="2021" name="Mol. Plant Microbe Interact.">
        <title>Complete Genome Sequence of the Plant-Pathogenic Fungus Colletotrichum lupini.</title>
        <authorList>
            <person name="Baroncelli R."/>
            <person name="Pensec F."/>
            <person name="Da Lio D."/>
            <person name="Boufleur T."/>
            <person name="Vicente I."/>
            <person name="Sarrocco S."/>
            <person name="Picot A."/>
            <person name="Baraldi E."/>
            <person name="Sukno S."/>
            <person name="Thon M."/>
            <person name="Le Floch G."/>
        </authorList>
    </citation>
    <scope>NUCLEOTIDE SEQUENCE</scope>
    <source>
        <strain evidence="1">IMI 504893</strain>
    </source>
</reference>
<gene>
    <name evidence="1" type="ORF">CLUP02_05770</name>
</gene>